<dbReference type="InterPro" id="IPR000863">
    <property type="entry name" value="Sulfotransferase_dom"/>
</dbReference>
<proteinExistence type="predicted"/>
<protein>
    <submittedName>
        <fullName evidence="4">Sulfotransferase domain-containing protein</fullName>
    </submittedName>
</protein>
<dbReference type="AlphaFoldDB" id="A0A1I6HW07"/>
<feature type="domain" description="Sulfotransferase" evidence="3">
    <location>
        <begin position="3"/>
        <end position="182"/>
    </location>
</feature>
<gene>
    <name evidence="4" type="ORF">SAMN05216203_1602</name>
</gene>
<evidence type="ECO:0000313" key="5">
    <source>
        <dbReference type="Proteomes" id="UP000198644"/>
    </source>
</evidence>
<dbReference type="STRING" id="650891.SAMN05216203_1602"/>
<dbReference type="PANTHER" id="PTHR10605:SF56">
    <property type="entry name" value="BIFUNCTIONAL HEPARAN SULFATE N-DEACETYLASE_N-SULFOTRANSFERASE"/>
    <property type="match status" value="1"/>
</dbReference>
<evidence type="ECO:0000256" key="1">
    <source>
        <dbReference type="ARBA" id="ARBA00022679"/>
    </source>
</evidence>
<evidence type="ECO:0000313" key="4">
    <source>
        <dbReference type="EMBL" id="SFR58652.1"/>
    </source>
</evidence>
<dbReference type="RefSeq" id="WP_092010563.1">
    <property type="nucleotide sequence ID" value="NZ_FOYW01000001.1"/>
</dbReference>
<dbReference type="OrthoDB" id="9075305at2"/>
<dbReference type="PANTHER" id="PTHR10605">
    <property type="entry name" value="HEPARAN SULFATE SULFOTRANSFERASE"/>
    <property type="match status" value="1"/>
</dbReference>
<dbReference type="Pfam" id="PF00685">
    <property type="entry name" value="Sulfotransfer_1"/>
    <property type="match status" value="1"/>
</dbReference>
<sequence length="284" mass="33554">MKPNFFIIGAARSGTTSLYLYLEQHPDIYFSDVKELNFFSNPRFWSKGVKWYESRFRPKKHVSRIGEASTSYTRAPFFKDVPKEISNYAPDSKLIYIVRNPIDRFISHYLHRVQLGQETRGISEIIPNLENEPFAWQGRYHYQLEQFLNFFKDDQVCVISMENLKQSPEDLMKKVFQFLEIDDQFSVKKSGTVFNANQNTTRKSKLGLALLSIYRRNLRQRALPYRLKRMIESTAEIGSTKIEKPILSNEEYEALRDFYEQDSAKLHEKFGISTQHWFKLPTES</sequence>
<keyword evidence="2" id="KW-0325">Glycoprotein</keyword>
<dbReference type="GO" id="GO:0008146">
    <property type="term" value="F:sulfotransferase activity"/>
    <property type="evidence" value="ECO:0007669"/>
    <property type="project" value="InterPro"/>
</dbReference>
<dbReference type="InterPro" id="IPR027417">
    <property type="entry name" value="P-loop_NTPase"/>
</dbReference>
<keyword evidence="5" id="KW-1185">Reference proteome</keyword>
<evidence type="ECO:0000256" key="2">
    <source>
        <dbReference type="ARBA" id="ARBA00023180"/>
    </source>
</evidence>
<reference evidence="4 5" key="1">
    <citation type="submission" date="2016-10" db="EMBL/GenBank/DDBJ databases">
        <authorList>
            <person name="de Groot N.N."/>
        </authorList>
    </citation>
    <scope>NUCLEOTIDE SEQUENCE [LARGE SCALE GENOMIC DNA]</scope>
    <source>
        <strain evidence="4 5">CGMCC 1.9167</strain>
    </source>
</reference>
<name>A0A1I6HW07_9GAMM</name>
<organism evidence="4 5">
    <name type="scientific">Marinobacter daqiaonensis</name>
    <dbReference type="NCBI Taxonomy" id="650891"/>
    <lineage>
        <taxon>Bacteria</taxon>
        <taxon>Pseudomonadati</taxon>
        <taxon>Pseudomonadota</taxon>
        <taxon>Gammaproteobacteria</taxon>
        <taxon>Pseudomonadales</taxon>
        <taxon>Marinobacteraceae</taxon>
        <taxon>Marinobacter</taxon>
    </lineage>
</organism>
<keyword evidence="1 4" id="KW-0808">Transferase</keyword>
<dbReference type="SUPFAM" id="SSF52540">
    <property type="entry name" value="P-loop containing nucleoside triphosphate hydrolases"/>
    <property type="match status" value="1"/>
</dbReference>
<dbReference type="Proteomes" id="UP000198644">
    <property type="component" value="Unassembled WGS sequence"/>
</dbReference>
<evidence type="ECO:0000259" key="3">
    <source>
        <dbReference type="Pfam" id="PF00685"/>
    </source>
</evidence>
<dbReference type="Gene3D" id="3.40.50.300">
    <property type="entry name" value="P-loop containing nucleotide triphosphate hydrolases"/>
    <property type="match status" value="1"/>
</dbReference>
<accession>A0A1I6HW07</accession>
<dbReference type="EMBL" id="FOYW01000001">
    <property type="protein sequence ID" value="SFR58652.1"/>
    <property type="molecule type" value="Genomic_DNA"/>
</dbReference>
<dbReference type="InterPro" id="IPR037359">
    <property type="entry name" value="NST/OST"/>
</dbReference>